<keyword evidence="3" id="KW-1185">Reference proteome</keyword>
<dbReference type="Gramene" id="KZM83844">
    <property type="protein sequence ID" value="KZM83844"/>
    <property type="gene ID" value="DCAR_028734"/>
</dbReference>
<dbReference type="Proteomes" id="UP000077755">
    <property type="component" value="Chromosome 8"/>
</dbReference>
<reference evidence="2" key="1">
    <citation type="journal article" date="2016" name="Nat. Genet.">
        <title>A high-quality carrot genome assembly provides new insights into carotenoid accumulation and asterid genome evolution.</title>
        <authorList>
            <person name="Iorizzo M."/>
            <person name="Ellison S."/>
            <person name="Senalik D."/>
            <person name="Zeng P."/>
            <person name="Satapoomin P."/>
            <person name="Huang J."/>
            <person name="Bowman M."/>
            <person name="Iovene M."/>
            <person name="Sanseverino W."/>
            <person name="Cavagnaro P."/>
            <person name="Yildiz M."/>
            <person name="Macko-Podgorni A."/>
            <person name="Moranska E."/>
            <person name="Grzebelus E."/>
            <person name="Grzebelus D."/>
            <person name="Ashrafi H."/>
            <person name="Zheng Z."/>
            <person name="Cheng S."/>
            <person name="Spooner D."/>
            <person name="Van Deynze A."/>
            <person name="Simon P."/>
        </authorList>
    </citation>
    <scope>NUCLEOTIDE SEQUENCE</scope>
    <source>
        <tissue evidence="2">Leaf</tissue>
    </source>
</reference>
<dbReference type="EMBL" id="CP093350">
    <property type="protein sequence ID" value="WOH11107.1"/>
    <property type="molecule type" value="Genomic_DNA"/>
</dbReference>
<accession>A0A175YJF0</accession>
<evidence type="ECO:0000313" key="3">
    <source>
        <dbReference type="Proteomes" id="UP000077755"/>
    </source>
</evidence>
<evidence type="ECO:0000313" key="2">
    <source>
        <dbReference type="EMBL" id="WOH11107.1"/>
    </source>
</evidence>
<feature type="compositionally biased region" description="Polar residues" evidence="1">
    <location>
        <begin position="62"/>
        <end position="74"/>
    </location>
</feature>
<dbReference type="KEGG" id="dcr:108197487"/>
<dbReference type="AlphaFoldDB" id="A0A175YJF0"/>
<organism evidence="2 3">
    <name type="scientific">Daucus carota subsp. sativus</name>
    <name type="common">Carrot</name>
    <dbReference type="NCBI Taxonomy" id="79200"/>
    <lineage>
        <taxon>Eukaryota</taxon>
        <taxon>Viridiplantae</taxon>
        <taxon>Streptophyta</taxon>
        <taxon>Embryophyta</taxon>
        <taxon>Tracheophyta</taxon>
        <taxon>Spermatophyta</taxon>
        <taxon>Magnoliopsida</taxon>
        <taxon>eudicotyledons</taxon>
        <taxon>Gunneridae</taxon>
        <taxon>Pentapetalae</taxon>
        <taxon>asterids</taxon>
        <taxon>campanulids</taxon>
        <taxon>Apiales</taxon>
        <taxon>Apiaceae</taxon>
        <taxon>Apioideae</taxon>
        <taxon>Scandiceae</taxon>
        <taxon>Daucinae</taxon>
        <taxon>Daucus</taxon>
        <taxon>Daucus sect. Daucus</taxon>
    </lineage>
</organism>
<proteinExistence type="predicted"/>
<gene>
    <name evidence="2" type="ORF">DCAR_0830586</name>
</gene>
<name>A0A175YJF0_DAUCS</name>
<evidence type="ECO:0000256" key="1">
    <source>
        <dbReference type="SAM" id="MobiDB-lite"/>
    </source>
</evidence>
<reference evidence="2" key="2">
    <citation type="submission" date="2022-03" db="EMBL/GenBank/DDBJ databases">
        <title>Draft title - Genomic analysis of global carrot germplasm unveils the trajectory of domestication and the origin of high carotenoid orange carrot.</title>
        <authorList>
            <person name="Iorizzo M."/>
            <person name="Ellison S."/>
            <person name="Senalik D."/>
            <person name="Macko-Podgorni A."/>
            <person name="Grzebelus D."/>
            <person name="Bostan H."/>
            <person name="Rolling W."/>
            <person name="Curaba J."/>
            <person name="Simon P."/>
        </authorList>
    </citation>
    <scope>NUCLEOTIDE SEQUENCE</scope>
    <source>
        <tissue evidence="2">Leaf</tissue>
    </source>
</reference>
<protein>
    <submittedName>
        <fullName evidence="2">Uncharacterized protein</fullName>
    </submittedName>
</protein>
<feature type="region of interest" description="Disordered" evidence="1">
    <location>
        <begin position="32"/>
        <end position="114"/>
    </location>
</feature>
<sequence length="234" mass="26240">MLQGEAKAKARAAFMEYARARIKEYWARKAAQEVADAAEPKAKKPKLSSEIKLGPEIVSVPADTNSSLPTSSYVKDTPSSEDQIKPQPEPPLPQTPSSDDQIKPQPEPPLPRTSILGVIREKDNWLYDINKRRCKTTGVPGYINKFCTMALEKYNNEKGTNYRYACLLLAHEGGQIRGSIYTLKFRASQSDSDFKFEAFTARVTSGYKFSKGEWGFVREVEQVSLVPGSLHFAW</sequence>